<proteinExistence type="predicted"/>
<gene>
    <name evidence="3" type="ORF">GU90_16205</name>
</gene>
<organism evidence="3 4">
    <name type="scientific">Saccharopolyspora rectivirgula</name>
    <dbReference type="NCBI Taxonomy" id="28042"/>
    <lineage>
        <taxon>Bacteria</taxon>
        <taxon>Bacillati</taxon>
        <taxon>Actinomycetota</taxon>
        <taxon>Actinomycetes</taxon>
        <taxon>Pseudonocardiales</taxon>
        <taxon>Pseudonocardiaceae</taxon>
        <taxon>Saccharopolyspora</taxon>
    </lineage>
</organism>
<feature type="region of interest" description="Disordered" evidence="1">
    <location>
        <begin position="69"/>
        <end position="93"/>
    </location>
</feature>
<feature type="transmembrane region" description="Helical" evidence="2">
    <location>
        <begin position="12"/>
        <end position="31"/>
    </location>
</feature>
<keyword evidence="2" id="KW-0812">Transmembrane</keyword>
<reference evidence="3 4" key="1">
    <citation type="submission" date="2014-06" db="EMBL/GenBank/DDBJ databases">
        <title>Saccharopolyspora rectivirgula DSM-43113 Genome sequencing.</title>
        <authorList>
            <person name="Barrera C."/>
            <person name="Millon L."/>
            <person name="Rognon B."/>
            <person name="Zaugg C."/>
            <person name="Monod M."/>
        </authorList>
    </citation>
    <scope>NUCLEOTIDE SEQUENCE [LARGE SCALE GENOMIC DNA]</scope>
    <source>
        <strain evidence="3 4">DSM 43113</strain>
    </source>
</reference>
<dbReference type="SUPFAM" id="SSF50998">
    <property type="entry name" value="Quinoprotein alcohol dehydrogenase-like"/>
    <property type="match status" value="1"/>
</dbReference>
<dbReference type="STRING" id="28042.GU90_16205"/>
<keyword evidence="4" id="KW-1185">Reference proteome</keyword>
<evidence type="ECO:0000313" key="4">
    <source>
        <dbReference type="Proteomes" id="UP000031419"/>
    </source>
</evidence>
<comment type="caution">
    <text evidence="3">The sequence shown here is derived from an EMBL/GenBank/DDBJ whole genome shotgun (WGS) entry which is preliminary data.</text>
</comment>
<dbReference type="Proteomes" id="UP000031419">
    <property type="component" value="Unassembled WGS sequence"/>
</dbReference>
<sequence length="402" mass="43494">MVRPERRTKTDLAVVVSLVLAVIAGAGALWWNSDARATVSETAATPLPDLAPAMAVPDRLTEQWRAASPATPEPVVAGPAVVTGSGNEVLGRDPRTGEVRWRYARDIPLCTVGQEWGMALAVHRKSHNCSEVTALKGDTGVRGPQRNSDAELGTRLIGDGTYVTATGSRVFETWRSDLVHTQKYGIPPALKNPDNKMRRPDCTFSSIMPGDDRIALVEKCPQEPGDRLTTVKARPEDHEEPEEVFTTILGSSQASVVATNKERTAVLLRDRSEVLVYNAQGNIEHRFPVRVGEPSGQGDVLVEPTYRNQQRIHWYTGRDTVALDAKTLRPLWTLPDTLGPGTSFAGKLLVPVPDGLAVVELRSGQPERIIPVDRGGHSGPVQLASTGSVVLEQRGDELVALG</sequence>
<dbReference type="InterPro" id="IPR011047">
    <property type="entry name" value="Quinoprotein_ADH-like_sf"/>
</dbReference>
<dbReference type="EMBL" id="JNVU01000039">
    <property type="protein sequence ID" value="KEI43311.1"/>
    <property type="molecule type" value="Genomic_DNA"/>
</dbReference>
<dbReference type="OrthoDB" id="5182370at2"/>
<accession>A0A073AVE3</accession>
<evidence type="ECO:0000256" key="2">
    <source>
        <dbReference type="SAM" id="Phobius"/>
    </source>
</evidence>
<protein>
    <recommendedName>
        <fullName evidence="5">PQQ-binding-like beta-propeller repeat protein</fullName>
    </recommendedName>
</protein>
<name>A0A073AVE3_9PSEU</name>
<dbReference type="eggNOG" id="COG1520">
    <property type="taxonomic scope" value="Bacteria"/>
</dbReference>
<keyword evidence="2" id="KW-1133">Transmembrane helix</keyword>
<dbReference type="AlphaFoldDB" id="A0A073AVE3"/>
<keyword evidence="2" id="KW-0472">Membrane</keyword>
<evidence type="ECO:0008006" key="5">
    <source>
        <dbReference type="Google" id="ProtNLM"/>
    </source>
</evidence>
<evidence type="ECO:0000313" key="3">
    <source>
        <dbReference type="EMBL" id="KEI43311.1"/>
    </source>
</evidence>
<evidence type="ECO:0000256" key="1">
    <source>
        <dbReference type="SAM" id="MobiDB-lite"/>
    </source>
</evidence>
<dbReference type="RefSeq" id="WP_029719517.1">
    <property type="nucleotide sequence ID" value="NZ_JAJUIW010000007.1"/>
</dbReference>